<dbReference type="Proteomes" id="UP000190328">
    <property type="component" value="Unassembled WGS sequence"/>
</dbReference>
<sequence length="78" mass="9388">MKKINTHLSKYTHHNDQELEEIYRHLLEKKEVDKIKNNVLFQAKLITTKLTNKEKALYPPQNWEVCRKIKAISEVEKQ</sequence>
<dbReference type="STRING" id="263852.SAMN02745116_02404"/>
<protein>
    <submittedName>
        <fullName evidence="1">Uncharacterized protein</fullName>
    </submittedName>
</protein>
<name>A0A1T4R1E2_9ENTE</name>
<evidence type="ECO:0000313" key="2">
    <source>
        <dbReference type="Proteomes" id="UP000190328"/>
    </source>
</evidence>
<accession>A0A1T4R1E2</accession>
<dbReference type="EMBL" id="FUXI01000037">
    <property type="protein sequence ID" value="SKA09695.1"/>
    <property type="molecule type" value="Genomic_DNA"/>
</dbReference>
<reference evidence="2" key="1">
    <citation type="submission" date="2017-02" db="EMBL/GenBank/DDBJ databases">
        <authorList>
            <person name="Varghese N."/>
            <person name="Submissions S."/>
        </authorList>
    </citation>
    <scope>NUCLEOTIDE SEQUENCE [LARGE SCALE GENOMIC DNA]</scope>
    <source>
        <strain evidence="2">ATCC BAA-1030</strain>
    </source>
</reference>
<proteinExistence type="predicted"/>
<keyword evidence="2" id="KW-1185">Reference proteome</keyword>
<evidence type="ECO:0000313" key="1">
    <source>
        <dbReference type="EMBL" id="SKA09695.1"/>
    </source>
</evidence>
<dbReference type="RefSeq" id="WP_078808304.1">
    <property type="nucleotide sequence ID" value="NZ_FUXI01000037.1"/>
</dbReference>
<gene>
    <name evidence="1" type="ORF">SAMN02745116_02404</name>
</gene>
<dbReference type="AlphaFoldDB" id="A0A1T4R1E2"/>
<organism evidence="1 2">
    <name type="scientific">Pilibacter termitis</name>
    <dbReference type="NCBI Taxonomy" id="263852"/>
    <lineage>
        <taxon>Bacteria</taxon>
        <taxon>Bacillati</taxon>
        <taxon>Bacillota</taxon>
        <taxon>Bacilli</taxon>
        <taxon>Lactobacillales</taxon>
        <taxon>Enterococcaceae</taxon>
        <taxon>Pilibacter</taxon>
    </lineage>
</organism>